<dbReference type="OrthoDB" id="2505297at2759"/>
<organism evidence="1 2">
    <name type="scientific">Puccinia sorghi</name>
    <dbReference type="NCBI Taxonomy" id="27349"/>
    <lineage>
        <taxon>Eukaryota</taxon>
        <taxon>Fungi</taxon>
        <taxon>Dikarya</taxon>
        <taxon>Basidiomycota</taxon>
        <taxon>Pucciniomycotina</taxon>
        <taxon>Pucciniomycetes</taxon>
        <taxon>Pucciniales</taxon>
        <taxon>Pucciniaceae</taxon>
        <taxon>Puccinia</taxon>
    </lineage>
</organism>
<dbReference type="STRING" id="27349.A0A0L6UBP4"/>
<evidence type="ECO:0000313" key="2">
    <source>
        <dbReference type="Proteomes" id="UP000037035"/>
    </source>
</evidence>
<dbReference type="PANTHER" id="PTHR46177:SF1">
    <property type="entry name" value="INTEGRASE CATALYTIC DOMAIN-CONTAINING PROTEIN"/>
    <property type="match status" value="1"/>
</dbReference>
<dbReference type="PANTHER" id="PTHR46177">
    <property type="entry name" value="INTEGRASE CATALYTIC DOMAIN-CONTAINING PROTEIN"/>
    <property type="match status" value="1"/>
</dbReference>
<keyword evidence="2" id="KW-1185">Reference proteome</keyword>
<dbReference type="EMBL" id="LAVV01013107">
    <property type="protein sequence ID" value="KNZ45974.1"/>
    <property type="molecule type" value="Genomic_DNA"/>
</dbReference>
<feature type="non-terminal residue" evidence="1">
    <location>
        <position position="1"/>
    </location>
</feature>
<accession>A0A0L6UBP4</accession>
<evidence type="ECO:0000313" key="1">
    <source>
        <dbReference type="EMBL" id="KNZ45974.1"/>
    </source>
</evidence>
<sequence length="242" mass="27517">TVALINKTLDPVGVDNRSKRVLKQRVFKTPGPNFICHKILGIYVQVTNNDPCHIGYYYLKLVKSCGGIPRRTSTDQGSETIHMASHQINLTAQYNPKSTNSTKSHLFTKSTHNQKIEFLRTSILLNRITRILKTPCKTPPGQEEYASKLLQCRLVLHITRGARWKKWIEGAELMRVSPLWFLEAIGKLVQGIEPPIPVVDIHNVWDLFSSILPLIKAFDKYWISNPSNDPSLTISAWEFNAN</sequence>
<dbReference type="Proteomes" id="UP000037035">
    <property type="component" value="Unassembled WGS sequence"/>
</dbReference>
<name>A0A0L6UBP4_9BASI</name>
<dbReference type="AlphaFoldDB" id="A0A0L6UBP4"/>
<gene>
    <name evidence="1" type="ORF">VP01_7651g1</name>
</gene>
<dbReference type="VEuPathDB" id="FungiDB:VP01_7651g1"/>
<proteinExistence type="predicted"/>
<reference evidence="1 2" key="1">
    <citation type="submission" date="2015-08" db="EMBL/GenBank/DDBJ databases">
        <title>Next Generation Sequencing and Analysis of the Genome of Puccinia sorghi L Schw, the Causal Agent of Maize Common Rust.</title>
        <authorList>
            <person name="Rochi L."/>
            <person name="Burguener G."/>
            <person name="Darino M."/>
            <person name="Turjanski A."/>
            <person name="Kreff E."/>
            <person name="Dieguez M.J."/>
            <person name="Sacco F."/>
        </authorList>
    </citation>
    <scope>NUCLEOTIDE SEQUENCE [LARGE SCALE GENOMIC DNA]</scope>
    <source>
        <strain evidence="1 2">RO10H11247</strain>
    </source>
</reference>
<protein>
    <submittedName>
        <fullName evidence="1">Uncharacterized protein</fullName>
    </submittedName>
</protein>
<comment type="caution">
    <text evidence="1">The sequence shown here is derived from an EMBL/GenBank/DDBJ whole genome shotgun (WGS) entry which is preliminary data.</text>
</comment>